<sequence length="447" mass="49826">MDDAKCARLSSDKSNGPNELSSLKRTDSVATDGVQCGKAGEMIAERNRQPTKKSSVEIIMVSVYCKFVLKMDVDCAFLSLLDGDPLGLKQALFRRIRALNPVDSTILLNSTALALHLANKPVHFMELSHLLQQQVKLRPQQLLLWITLLIHTVDNLSPNQCIWVCTTLNEAAKKLDPPVAIRMVLVETLEFSDWNLDDQLLLNACCYRCQELQDHFYWNGSAFCLGVNFTESTLRGTAPRGATECIAKKTTEHTIPSIQNDFQTAAEKMLPPKKSITTIGDLHRDIQRLKQKREQLCHTLPNQTAPPRSSIFVLDTNIIVDHLDTLMALDKLNCVHMAIPTIVVNELLGLAQTRLDIEKSISAFLDNLPPSFSFLSTDGLLSDLIPVARSVWPDCPQVRSNDDAIVYTACRCANAVLVSDDVNLGLWAHANRLPALSFEAFLHIFRT</sequence>
<dbReference type="InterPro" id="IPR029060">
    <property type="entry name" value="PIN-like_dom_sf"/>
</dbReference>
<dbReference type="Pfam" id="PF13638">
    <property type="entry name" value="PIN_4"/>
    <property type="match status" value="1"/>
</dbReference>
<name>A0A2H9TIQ3_9FUNG</name>
<evidence type="ECO:0000259" key="2">
    <source>
        <dbReference type="SMART" id="SM00670"/>
    </source>
</evidence>
<protein>
    <recommendedName>
        <fullName evidence="2">PIN domain-containing protein</fullName>
    </recommendedName>
</protein>
<gene>
    <name evidence="3" type="ORF">PSACC_02556</name>
</gene>
<evidence type="ECO:0000256" key="1">
    <source>
        <dbReference type="SAM" id="MobiDB-lite"/>
    </source>
</evidence>
<keyword evidence="4" id="KW-1185">Reference proteome</keyword>
<dbReference type="AlphaFoldDB" id="A0A2H9TIQ3"/>
<feature type="region of interest" description="Disordered" evidence="1">
    <location>
        <begin position="1"/>
        <end position="28"/>
    </location>
</feature>
<dbReference type="SUPFAM" id="SSF88723">
    <property type="entry name" value="PIN domain-like"/>
    <property type="match status" value="1"/>
</dbReference>
<dbReference type="EMBL" id="MTSL01000168">
    <property type="protein sequence ID" value="PJF17615.1"/>
    <property type="molecule type" value="Genomic_DNA"/>
</dbReference>
<dbReference type="SMART" id="SM00670">
    <property type="entry name" value="PINc"/>
    <property type="match status" value="1"/>
</dbReference>
<organism evidence="3 4">
    <name type="scientific">Paramicrosporidium saccamoebae</name>
    <dbReference type="NCBI Taxonomy" id="1246581"/>
    <lineage>
        <taxon>Eukaryota</taxon>
        <taxon>Fungi</taxon>
        <taxon>Fungi incertae sedis</taxon>
        <taxon>Cryptomycota</taxon>
        <taxon>Cryptomycota incertae sedis</taxon>
        <taxon>Paramicrosporidium</taxon>
    </lineage>
</organism>
<dbReference type="OrthoDB" id="2017974at2759"/>
<dbReference type="Proteomes" id="UP000240830">
    <property type="component" value="Unassembled WGS sequence"/>
</dbReference>
<dbReference type="InterPro" id="IPR002716">
    <property type="entry name" value="PIN_dom"/>
</dbReference>
<dbReference type="GO" id="GO:0004540">
    <property type="term" value="F:RNA nuclease activity"/>
    <property type="evidence" value="ECO:0007669"/>
    <property type="project" value="UniProtKB-ARBA"/>
</dbReference>
<feature type="compositionally biased region" description="Polar residues" evidence="1">
    <location>
        <begin position="12"/>
        <end position="21"/>
    </location>
</feature>
<accession>A0A2H9TIQ3</accession>
<reference evidence="3 4" key="1">
    <citation type="submission" date="2016-10" db="EMBL/GenBank/DDBJ databases">
        <title>The genome of Paramicrosporidium saccamoebae is the missing link in understanding Cryptomycota and Microsporidia evolution.</title>
        <authorList>
            <person name="Quandt C.A."/>
            <person name="Beaudet D."/>
            <person name="Corsaro D."/>
            <person name="Michel R."/>
            <person name="Corradi N."/>
            <person name="James T."/>
        </authorList>
    </citation>
    <scope>NUCLEOTIDE SEQUENCE [LARGE SCALE GENOMIC DNA]</scope>
    <source>
        <strain evidence="3 4">KSL3</strain>
    </source>
</reference>
<evidence type="ECO:0000313" key="3">
    <source>
        <dbReference type="EMBL" id="PJF17615.1"/>
    </source>
</evidence>
<comment type="caution">
    <text evidence="3">The sequence shown here is derived from an EMBL/GenBank/DDBJ whole genome shotgun (WGS) entry which is preliminary data.</text>
</comment>
<evidence type="ECO:0000313" key="4">
    <source>
        <dbReference type="Proteomes" id="UP000240830"/>
    </source>
</evidence>
<dbReference type="Gene3D" id="3.40.50.1010">
    <property type="entry name" value="5'-nuclease"/>
    <property type="match status" value="1"/>
</dbReference>
<proteinExistence type="predicted"/>
<feature type="domain" description="PIN" evidence="2">
    <location>
        <begin position="310"/>
        <end position="426"/>
    </location>
</feature>